<comment type="subunit">
    <text evidence="4">Binds to mitochondrial small subunit 15S rRNA.</text>
</comment>
<dbReference type="Gene3D" id="1.25.40.10">
    <property type="entry name" value="Tetratricopeptide repeat domain"/>
    <property type="match status" value="2"/>
</dbReference>
<reference evidence="7 8" key="1">
    <citation type="journal article" date="2020" name="Phytopathology">
        <title>Genome Sequence Resources of Colletotrichum truncatum, C. plurivorum, C. musicola, and C. sojae: Four Species Pathogenic to Soybean (Glycine max).</title>
        <authorList>
            <person name="Rogerio F."/>
            <person name="Boufleur T.R."/>
            <person name="Ciampi-Guillardi M."/>
            <person name="Sukno S.A."/>
            <person name="Thon M.R."/>
            <person name="Massola Junior N.S."/>
            <person name="Baroncelli R."/>
        </authorList>
    </citation>
    <scope>NUCLEOTIDE SEQUENCE [LARGE SCALE GENOMIC DNA]</scope>
    <source>
        <strain evidence="7 8">LFN0009</strain>
    </source>
</reference>
<dbReference type="PANTHER" id="PTHR47447:SF23">
    <property type="entry name" value="PENTACOTRIPEPTIDE-REPEAT REGION OF PRORP DOMAIN-CONTAINING PROTEIN"/>
    <property type="match status" value="1"/>
</dbReference>
<name>A0A8H6JMN0_9PEZI</name>
<evidence type="ECO:0000256" key="2">
    <source>
        <dbReference type="ARBA" id="ARBA00022737"/>
    </source>
</evidence>
<dbReference type="PROSITE" id="PS51375">
    <property type="entry name" value="PPR"/>
    <property type="match status" value="2"/>
</dbReference>
<proteinExistence type="inferred from homology"/>
<accession>A0A8H6JMN0</accession>
<organism evidence="7 8">
    <name type="scientific">Colletotrichum sojae</name>
    <dbReference type="NCBI Taxonomy" id="2175907"/>
    <lineage>
        <taxon>Eukaryota</taxon>
        <taxon>Fungi</taxon>
        <taxon>Dikarya</taxon>
        <taxon>Ascomycota</taxon>
        <taxon>Pezizomycotina</taxon>
        <taxon>Sordariomycetes</taxon>
        <taxon>Hypocreomycetidae</taxon>
        <taxon>Glomerellales</taxon>
        <taxon>Glomerellaceae</taxon>
        <taxon>Colletotrichum</taxon>
        <taxon>Colletotrichum orchidearum species complex</taxon>
    </lineage>
</organism>
<dbReference type="SUPFAM" id="SSF48452">
    <property type="entry name" value="TPR-like"/>
    <property type="match status" value="1"/>
</dbReference>
<dbReference type="InterPro" id="IPR011990">
    <property type="entry name" value="TPR-like_helical_dom_sf"/>
</dbReference>
<feature type="repeat" description="PPR" evidence="5">
    <location>
        <begin position="570"/>
        <end position="600"/>
    </location>
</feature>
<comment type="similarity">
    <text evidence="1">Belongs to the CCM1 family.</text>
</comment>
<dbReference type="NCBIfam" id="TIGR00756">
    <property type="entry name" value="PPR"/>
    <property type="match status" value="2"/>
</dbReference>
<evidence type="ECO:0000313" key="8">
    <source>
        <dbReference type="Proteomes" id="UP000652219"/>
    </source>
</evidence>
<comment type="function">
    <text evidence="3">Regulates mitochondrial small subunit maturation by controlling 15S rRNA 5'-end processing. Localizes to the 5' precursor of the 15S rRNA in a position that is subsequently occupied by mS47 in the mature yeast mtSSU. Uses structure and sequence-specific RNA recognition, binding to a single-stranded region of the precursor and specifically recognizing bases -6 to -1. The exchange of Ccm1 for mS47 is coupled to the irreversible removal of precursor rRNA that is accompanied by conformational changes of the mitoribosomal proteins uS5m and mS26. These conformational changes signal completion of 5'-end rRNA processing through protection of the mature 5'-end of the 15S rRNA and stabilization of mS47. The removal of the 5' precursor together with the dissociation of Ccm1 may be catalyzed by the 5'-3' exoribonuclease Pet127. Involved in the specific removal of group I introns in mitochondrial encoded transcripts.</text>
</comment>
<feature type="region of interest" description="Disordered" evidence="6">
    <location>
        <begin position="122"/>
        <end position="145"/>
    </location>
</feature>
<evidence type="ECO:0000256" key="4">
    <source>
        <dbReference type="ARBA" id="ARBA00044511"/>
    </source>
</evidence>
<evidence type="ECO:0000256" key="5">
    <source>
        <dbReference type="PROSITE-ProRule" id="PRU00708"/>
    </source>
</evidence>
<evidence type="ECO:0000256" key="3">
    <source>
        <dbReference type="ARBA" id="ARBA00044493"/>
    </source>
</evidence>
<protein>
    <submittedName>
        <fullName evidence="7">Translation regulator</fullName>
    </submittedName>
</protein>
<dbReference type="EMBL" id="WIGN01000035">
    <property type="protein sequence ID" value="KAF6815430.1"/>
    <property type="molecule type" value="Genomic_DNA"/>
</dbReference>
<dbReference type="Proteomes" id="UP000652219">
    <property type="component" value="Unassembled WGS sequence"/>
</dbReference>
<evidence type="ECO:0000256" key="1">
    <source>
        <dbReference type="ARBA" id="ARBA00006192"/>
    </source>
</evidence>
<dbReference type="PANTHER" id="PTHR47447">
    <property type="entry name" value="OS03G0856100 PROTEIN"/>
    <property type="match status" value="1"/>
</dbReference>
<evidence type="ECO:0000256" key="6">
    <source>
        <dbReference type="SAM" id="MobiDB-lite"/>
    </source>
</evidence>
<sequence>MLERTAATLESCTGIHALPSATHSLRTRRTLHTGFWQHGAAAIDIHSPVLSMHTGDTDEPACQSSSVPSASLAAEPLSASTFLLDFLYPNGAASLVRMLTPAFRSRQASNVQRLPRRARPFTSAVAVGSARTSHSDTSDADDRGSDYRTIVKDQELRAFHRGGSERRGPDLGEEEENAEVETFAEGEELDSVEEDIGEAAADYGADAARTHSGPSFAGYGSRPDLMRELMSNTDTEYFGSIWQLFCQLEPDLQSELRPEVIAYLYKSANLLDARRVLVLFADIKLSQWTPEVMTSVVNANLRLGYESEALYLYLAGLEGETPVVGGLDDFLNYGFKGEKWDIVQRVWTSYHAIFKTHGTKCGQLERLATVPDLGELVIQFAKLVKREKGDSAEALDVLLKKVARRALRQPCKPHQAIPLLRIIDQPKWYSIYLSEALQRGQRECLAEVYNIYRSVPGTRPYWGILHGMFEIFYPDNVTGLEQVYEDYHVSYGQLDRWGFRKFLKYYAARGDVRSLERLWDNYIQAYKHRNVLEEPETFNHVTNAYASVGDHEGARRMFDKMINEYGVRPSAHSWNILLKSYVKSGDYSSALAAFDDLCEAVSPDAVSFSTIMSLAGKRGDLFKTLELLKRAWDARIEIDSHILQAVVEAYCRNRQWSEALSTCLRAKKLRAPGDHIYLWNTLLRHHGDRRAFGAVCRVVSIMADFNIEWDSETHNVLLRALVRCRQTHHAYHLLRKARRDKSFTLTPEHFSTVMEGGLRTGELGIIRSTIRMRHHGRYSKSVTSIVREADAMIRQHMYGKLKLPKRDSAKEVLVSYIQEMLDAIWASQAEGPDGLRASLRGADMLHRLRELLPRAIALFSRYAYFDLVKELYQLQADLGFAPPLDEKPVSVTMLSALLRENVLEGQYDAAQSMWELIWEQVSRNALPVKSSNDGPLPAERYKLNSPVLSMLQMFQLTENPAGLKALVHQVLGAGFKLDRRVMNTVCQTLAKLGYWMEAAGLCETHLMPNFTGWQLNRLRARLQRRLPLEQRREGSAPQWLRPTSKTIVILAQDYIKTKDDAPWSAAAEEKHRLANERFPRLIAALKTLPYTGIGIELEVFGHGKTEYLHGDKK</sequence>
<feature type="compositionally biased region" description="Acidic residues" evidence="6">
    <location>
        <begin position="171"/>
        <end position="181"/>
    </location>
</feature>
<evidence type="ECO:0000313" key="7">
    <source>
        <dbReference type="EMBL" id="KAF6815430.1"/>
    </source>
</evidence>
<dbReference type="AlphaFoldDB" id="A0A8H6JMN0"/>
<feature type="compositionally biased region" description="Basic and acidic residues" evidence="6">
    <location>
        <begin position="133"/>
        <end position="145"/>
    </location>
</feature>
<feature type="repeat" description="PPR" evidence="5">
    <location>
        <begin position="534"/>
        <end position="569"/>
    </location>
</feature>
<feature type="region of interest" description="Disordered" evidence="6">
    <location>
        <begin position="159"/>
        <end position="181"/>
    </location>
</feature>
<dbReference type="Pfam" id="PF13812">
    <property type="entry name" value="PPR_3"/>
    <property type="match status" value="1"/>
</dbReference>
<feature type="compositionally biased region" description="Basic and acidic residues" evidence="6">
    <location>
        <begin position="159"/>
        <end position="170"/>
    </location>
</feature>
<dbReference type="InterPro" id="IPR002885">
    <property type="entry name" value="PPR_rpt"/>
</dbReference>
<gene>
    <name evidence="7" type="ORF">CSOJ01_03513</name>
</gene>
<keyword evidence="2" id="KW-0677">Repeat</keyword>
<keyword evidence="8" id="KW-1185">Reference proteome</keyword>
<comment type="caution">
    <text evidence="7">The sequence shown here is derived from an EMBL/GenBank/DDBJ whole genome shotgun (WGS) entry which is preliminary data.</text>
</comment>